<accession>A0A645DS87</accession>
<evidence type="ECO:0000313" key="1">
    <source>
        <dbReference type="EMBL" id="MPM92139.1"/>
    </source>
</evidence>
<sequence length="74" mass="8333">MDAVITAIALLKTRRFAKIAQQWLTAAEQIFFCVFHHCVQLALRHLTLQTLLLINKIAQLGDITVIEKQQAFGG</sequence>
<proteinExistence type="predicted"/>
<protein>
    <submittedName>
        <fullName evidence="1">Uncharacterized protein</fullName>
    </submittedName>
</protein>
<organism evidence="1">
    <name type="scientific">bioreactor metagenome</name>
    <dbReference type="NCBI Taxonomy" id="1076179"/>
    <lineage>
        <taxon>unclassified sequences</taxon>
        <taxon>metagenomes</taxon>
        <taxon>ecological metagenomes</taxon>
    </lineage>
</organism>
<dbReference type="EMBL" id="VSSQ01039125">
    <property type="protein sequence ID" value="MPM92139.1"/>
    <property type="molecule type" value="Genomic_DNA"/>
</dbReference>
<reference evidence="1" key="1">
    <citation type="submission" date="2019-08" db="EMBL/GenBank/DDBJ databases">
        <authorList>
            <person name="Kucharzyk K."/>
            <person name="Murdoch R.W."/>
            <person name="Higgins S."/>
            <person name="Loffler F."/>
        </authorList>
    </citation>
    <scope>NUCLEOTIDE SEQUENCE</scope>
</reference>
<gene>
    <name evidence="1" type="ORF">SDC9_139274</name>
</gene>
<dbReference type="AlphaFoldDB" id="A0A645DS87"/>
<name>A0A645DS87_9ZZZZ</name>
<comment type="caution">
    <text evidence="1">The sequence shown here is derived from an EMBL/GenBank/DDBJ whole genome shotgun (WGS) entry which is preliminary data.</text>
</comment>